<dbReference type="Pfam" id="PF01035">
    <property type="entry name" value="DNA_binding_1"/>
    <property type="match status" value="1"/>
</dbReference>
<proteinExistence type="inferred from homology"/>
<comment type="function">
    <text evidence="8">Involved in the cellular defense against the biological effects of O6-methylguanine (O6-MeG) and O4-methylthymine (O4-MeT) in DNA. Repairs the methylated nucleobase in DNA by stoichiometrically transferring the methyl group to a cysteine residue in the enzyme. This is a suicide reaction: the enzyme is irreversibly inactivated.</text>
</comment>
<dbReference type="InterPro" id="IPR036388">
    <property type="entry name" value="WH-like_DNA-bd_sf"/>
</dbReference>
<evidence type="ECO:0000256" key="3">
    <source>
        <dbReference type="ARBA" id="ARBA00022603"/>
    </source>
</evidence>
<dbReference type="EC" id="2.1.1.63" evidence="8"/>
<dbReference type="HAMAP" id="MF_00772">
    <property type="entry name" value="OGT"/>
    <property type="match status" value="1"/>
</dbReference>
<dbReference type="InterPro" id="IPR036631">
    <property type="entry name" value="MGMT_N_sf"/>
</dbReference>
<evidence type="ECO:0000256" key="5">
    <source>
        <dbReference type="ARBA" id="ARBA00022763"/>
    </source>
</evidence>
<dbReference type="RefSeq" id="WP_344192197.1">
    <property type="nucleotide sequence ID" value="NZ_BAAAND010000006.1"/>
</dbReference>
<gene>
    <name evidence="11" type="ORF">GCM10009742_34060</name>
</gene>
<dbReference type="NCBIfam" id="TIGR00589">
    <property type="entry name" value="ogt"/>
    <property type="match status" value="1"/>
</dbReference>
<dbReference type="InterPro" id="IPR014048">
    <property type="entry name" value="MethylDNA_cys_MeTrfase_DNA-bd"/>
</dbReference>
<comment type="miscellaneous">
    <text evidence="8">This enzyme catalyzes only one turnover and therefore is not strictly catalytic. According to one definition, an enzyme is a biocatalyst that acts repeatedly and over many reaction cycles.</text>
</comment>
<evidence type="ECO:0000313" key="12">
    <source>
        <dbReference type="Proteomes" id="UP001500190"/>
    </source>
</evidence>
<evidence type="ECO:0000256" key="8">
    <source>
        <dbReference type="HAMAP-Rule" id="MF_00772"/>
    </source>
</evidence>
<comment type="catalytic activity">
    <reaction evidence="7 8">
        <text>a 6-O-methyl-2'-deoxyguanosine in DNA + L-cysteinyl-[protein] = S-methyl-L-cysteinyl-[protein] + a 2'-deoxyguanosine in DNA</text>
        <dbReference type="Rhea" id="RHEA:24000"/>
        <dbReference type="Rhea" id="RHEA-COMP:10131"/>
        <dbReference type="Rhea" id="RHEA-COMP:10132"/>
        <dbReference type="Rhea" id="RHEA-COMP:11367"/>
        <dbReference type="Rhea" id="RHEA-COMP:11368"/>
        <dbReference type="ChEBI" id="CHEBI:29950"/>
        <dbReference type="ChEBI" id="CHEBI:82612"/>
        <dbReference type="ChEBI" id="CHEBI:85445"/>
        <dbReference type="ChEBI" id="CHEBI:85448"/>
        <dbReference type="EC" id="2.1.1.63"/>
    </reaction>
</comment>
<evidence type="ECO:0000256" key="2">
    <source>
        <dbReference type="ARBA" id="ARBA00022490"/>
    </source>
</evidence>
<evidence type="ECO:0000256" key="1">
    <source>
        <dbReference type="ARBA" id="ARBA00001286"/>
    </source>
</evidence>
<dbReference type="InterPro" id="IPR008332">
    <property type="entry name" value="MethylG_MeTrfase_N"/>
</dbReference>
<dbReference type="PROSITE" id="PS00374">
    <property type="entry name" value="MGMT"/>
    <property type="match status" value="1"/>
</dbReference>
<feature type="domain" description="Methylated-DNA-[protein]-cysteine S-methyltransferase DNA binding" evidence="9">
    <location>
        <begin position="76"/>
        <end position="156"/>
    </location>
</feature>
<dbReference type="Gene3D" id="3.30.160.70">
    <property type="entry name" value="Methylated DNA-protein cysteine methyltransferase domain"/>
    <property type="match status" value="1"/>
</dbReference>
<feature type="active site" description="Nucleophile; methyl group acceptor" evidence="8">
    <location>
        <position position="128"/>
    </location>
</feature>
<dbReference type="SUPFAM" id="SSF46767">
    <property type="entry name" value="Methylated DNA-protein cysteine methyltransferase, C-terminal domain"/>
    <property type="match status" value="1"/>
</dbReference>
<dbReference type="Proteomes" id="UP001500190">
    <property type="component" value="Unassembled WGS sequence"/>
</dbReference>
<name>A0ABN2DSY1_9ACTN</name>
<dbReference type="Gene3D" id="1.10.10.10">
    <property type="entry name" value="Winged helix-like DNA-binding domain superfamily/Winged helix DNA-binding domain"/>
    <property type="match status" value="1"/>
</dbReference>
<dbReference type="InterPro" id="IPR036217">
    <property type="entry name" value="MethylDNA_cys_MeTrfase_DNAb"/>
</dbReference>
<feature type="domain" description="Methylguanine DNA methyltransferase ribonuclease-like" evidence="10">
    <location>
        <begin position="1"/>
        <end position="71"/>
    </location>
</feature>
<comment type="similarity">
    <text evidence="8">Belongs to the MGMT family.</text>
</comment>
<dbReference type="PANTHER" id="PTHR10815:SF5">
    <property type="entry name" value="METHYLATED-DNA--PROTEIN-CYSTEINE METHYLTRANSFERASE"/>
    <property type="match status" value="1"/>
</dbReference>
<dbReference type="InterPro" id="IPR023546">
    <property type="entry name" value="MGMT"/>
</dbReference>
<protein>
    <recommendedName>
        <fullName evidence="8">Methylated-DNA--protein-cysteine methyltransferase</fullName>
        <ecNumber evidence="8">2.1.1.63</ecNumber>
    </recommendedName>
    <alternativeName>
        <fullName evidence="8">6-O-methylguanine-DNA methyltransferase</fullName>
        <shortName evidence="8">MGMT</shortName>
    </alternativeName>
    <alternativeName>
        <fullName evidence="8">O-6-methylguanine-DNA-alkyltransferase</fullName>
    </alternativeName>
</protein>
<dbReference type="CDD" id="cd06445">
    <property type="entry name" value="ATase"/>
    <property type="match status" value="1"/>
</dbReference>
<dbReference type="SUPFAM" id="SSF53155">
    <property type="entry name" value="Methylated DNA-protein cysteine methyltransferase domain"/>
    <property type="match status" value="1"/>
</dbReference>
<organism evidence="11 12">
    <name type="scientific">Kribbella karoonensis</name>
    <dbReference type="NCBI Taxonomy" id="324851"/>
    <lineage>
        <taxon>Bacteria</taxon>
        <taxon>Bacillati</taxon>
        <taxon>Actinomycetota</taxon>
        <taxon>Actinomycetes</taxon>
        <taxon>Propionibacteriales</taxon>
        <taxon>Kribbellaceae</taxon>
        <taxon>Kribbella</taxon>
    </lineage>
</organism>
<keyword evidence="12" id="KW-1185">Reference proteome</keyword>
<comment type="catalytic activity">
    <reaction evidence="1 8">
        <text>a 4-O-methyl-thymidine in DNA + L-cysteinyl-[protein] = a thymidine in DNA + S-methyl-L-cysteinyl-[protein]</text>
        <dbReference type="Rhea" id="RHEA:53428"/>
        <dbReference type="Rhea" id="RHEA-COMP:10131"/>
        <dbReference type="Rhea" id="RHEA-COMP:10132"/>
        <dbReference type="Rhea" id="RHEA-COMP:13555"/>
        <dbReference type="Rhea" id="RHEA-COMP:13556"/>
        <dbReference type="ChEBI" id="CHEBI:29950"/>
        <dbReference type="ChEBI" id="CHEBI:82612"/>
        <dbReference type="ChEBI" id="CHEBI:137386"/>
        <dbReference type="ChEBI" id="CHEBI:137387"/>
        <dbReference type="EC" id="2.1.1.63"/>
    </reaction>
</comment>
<evidence type="ECO:0000259" key="10">
    <source>
        <dbReference type="Pfam" id="PF02870"/>
    </source>
</evidence>
<accession>A0ABN2DSY1</accession>
<comment type="subcellular location">
    <subcellularLocation>
        <location evidence="8">Cytoplasm</location>
    </subcellularLocation>
</comment>
<comment type="caution">
    <text evidence="11">The sequence shown here is derived from an EMBL/GenBank/DDBJ whole genome shotgun (WGS) entry which is preliminary data.</text>
</comment>
<keyword evidence="5 8" id="KW-0227">DNA damage</keyword>
<dbReference type="PANTHER" id="PTHR10815">
    <property type="entry name" value="METHYLATED-DNA--PROTEIN-CYSTEINE METHYLTRANSFERASE"/>
    <property type="match status" value="1"/>
</dbReference>
<evidence type="ECO:0000256" key="4">
    <source>
        <dbReference type="ARBA" id="ARBA00022679"/>
    </source>
</evidence>
<keyword evidence="6 8" id="KW-0234">DNA repair</keyword>
<dbReference type="EMBL" id="BAAAND010000006">
    <property type="protein sequence ID" value="GAA1585635.1"/>
    <property type="molecule type" value="Genomic_DNA"/>
</dbReference>
<evidence type="ECO:0000256" key="6">
    <source>
        <dbReference type="ARBA" id="ARBA00023204"/>
    </source>
</evidence>
<keyword evidence="3 8" id="KW-0489">Methyltransferase</keyword>
<keyword evidence="4 8" id="KW-0808">Transferase</keyword>
<sequence>MTYAVVDSPLGPLTLVGTDAGELTGLYMDRQRYRPDESGFGERDDAVLPVVAEQLDEYFHHGRTTFDVPLHLNGTAFQRRIWAALQDIPYGETTTYGGLAAALGLKPQSARAVGLANGKNPISIIVPCHRLVGSTGSLTGYGGGIDRKRALLDHEAGGSGWGVGGVVQALRGRGFHRG</sequence>
<evidence type="ECO:0000259" key="9">
    <source>
        <dbReference type="Pfam" id="PF01035"/>
    </source>
</evidence>
<dbReference type="InterPro" id="IPR001497">
    <property type="entry name" value="MethylDNA_cys_MeTrfase_AS"/>
</dbReference>
<keyword evidence="2 8" id="KW-0963">Cytoplasm</keyword>
<dbReference type="Pfam" id="PF02870">
    <property type="entry name" value="Methyltransf_1N"/>
    <property type="match status" value="1"/>
</dbReference>
<reference evidence="11 12" key="1">
    <citation type="journal article" date="2019" name="Int. J. Syst. Evol. Microbiol.">
        <title>The Global Catalogue of Microorganisms (GCM) 10K type strain sequencing project: providing services to taxonomists for standard genome sequencing and annotation.</title>
        <authorList>
            <consortium name="The Broad Institute Genomics Platform"/>
            <consortium name="The Broad Institute Genome Sequencing Center for Infectious Disease"/>
            <person name="Wu L."/>
            <person name="Ma J."/>
        </authorList>
    </citation>
    <scope>NUCLEOTIDE SEQUENCE [LARGE SCALE GENOMIC DNA]</scope>
    <source>
        <strain evidence="11 12">JCM 14304</strain>
    </source>
</reference>
<evidence type="ECO:0000256" key="7">
    <source>
        <dbReference type="ARBA" id="ARBA00049348"/>
    </source>
</evidence>
<evidence type="ECO:0000313" key="11">
    <source>
        <dbReference type="EMBL" id="GAA1585635.1"/>
    </source>
</evidence>